<name>A0ABW6SR68_9ACTN</name>
<organism evidence="1 2">
    <name type="scientific">Microtetraspora malaysiensis</name>
    <dbReference type="NCBI Taxonomy" id="161358"/>
    <lineage>
        <taxon>Bacteria</taxon>
        <taxon>Bacillati</taxon>
        <taxon>Actinomycetota</taxon>
        <taxon>Actinomycetes</taxon>
        <taxon>Streptosporangiales</taxon>
        <taxon>Streptosporangiaceae</taxon>
        <taxon>Microtetraspora</taxon>
    </lineage>
</organism>
<proteinExistence type="predicted"/>
<dbReference type="Proteomes" id="UP001602013">
    <property type="component" value="Unassembled WGS sequence"/>
</dbReference>
<comment type="caution">
    <text evidence="1">The sequence shown here is derived from an EMBL/GenBank/DDBJ whole genome shotgun (WGS) entry which is preliminary data.</text>
</comment>
<keyword evidence="2" id="KW-1185">Reference proteome</keyword>
<protein>
    <submittedName>
        <fullName evidence="1">Uncharacterized protein</fullName>
    </submittedName>
</protein>
<evidence type="ECO:0000313" key="2">
    <source>
        <dbReference type="Proteomes" id="UP001602013"/>
    </source>
</evidence>
<reference evidence="1 2" key="1">
    <citation type="submission" date="2024-10" db="EMBL/GenBank/DDBJ databases">
        <title>The Natural Products Discovery Center: Release of the First 8490 Sequenced Strains for Exploring Actinobacteria Biosynthetic Diversity.</title>
        <authorList>
            <person name="Kalkreuter E."/>
            <person name="Kautsar S.A."/>
            <person name="Yang D."/>
            <person name="Bader C.D."/>
            <person name="Teijaro C.N."/>
            <person name="Fluegel L."/>
            <person name="Davis C.M."/>
            <person name="Simpson J.R."/>
            <person name="Lauterbach L."/>
            <person name="Steele A.D."/>
            <person name="Gui C."/>
            <person name="Meng S."/>
            <person name="Li G."/>
            <person name="Viehrig K."/>
            <person name="Ye F."/>
            <person name="Su P."/>
            <person name="Kiefer A.F."/>
            <person name="Nichols A."/>
            <person name="Cepeda A.J."/>
            <person name="Yan W."/>
            <person name="Fan B."/>
            <person name="Jiang Y."/>
            <person name="Adhikari A."/>
            <person name="Zheng C.-J."/>
            <person name="Schuster L."/>
            <person name="Cowan T.M."/>
            <person name="Smanski M.J."/>
            <person name="Chevrette M.G."/>
            <person name="De Carvalho L.P.S."/>
            <person name="Shen B."/>
        </authorList>
    </citation>
    <scope>NUCLEOTIDE SEQUENCE [LARGE SCALE GENOMIC DNA]</scope>
    <source>
        <strain evidence="1 2">NPDC002173</strain>
    </source>
</reference>
<evidence type="ECO:0000313" key="1">
    <source>
        <dbReference type="EMBL" id="MFF3667475.1"/>
    </source>
</evidence>
<dbReference type="EMBL" id="JBIASD010000010">
    <property type="protein sequence ID" value="MFF3667475.1"/>
    <property type="molecule type" value="Genomic_DNA"/>
</dbReference>
<dbReference type="RefSeq" id="WP_387412435.1">
    <property type="nucleotide sequence ID" value="NZ_JBIASD010000010.1"/>
</dbReference>
<sequence>MEVNPAAGPGWAVGDLTVFTGGRVMRVTAIGVVRADTATLVPAADQSGEPEYGVTATLTPMPEDAELITCLGCLWNTHLWIDATHTNRSSGARMRLIRCSRCFVDALYAQDCEVHATSSTVRPHHLERRRHW</sequence>
<gene>
    <name evidence="1" type="ORF">ACFYXI_17905</name>
</gene>
<accession>A0ABW6SR68</accession>